<protein>
    <submittedName>
        <fullName evidence="1">Uncharacterized protein</fullName>
    </submittedName>
</protein>
<dbReference type="RefSeq" id="XP_025578975.1">
    <property type="nucleotide sequence ID" value="XM_025714249.1"/>
</dbReference>
<dbReference type="EMBL" id="KZ824423">
    <property type="protein sequence ID" value="RAL04648.1"/>
    <property type="molecule type" value="Genomic_DNA"/>
</dbReference>
<reference evidence="1 2" key="1">
    <citation type="submission" date="2018-02" db="EMBL/GenBank/DDBJ databases">
        <title>The genomes of Aspergillus section Nigri reveals drivers in fungal speciation.</title>
        <authorList>
            <consortium name="DOE Joint Genome Institute"/>
            <person name="Vesth T.C."/>
            <person name="Nybo J."/>
            <person name="Theobald S."/>
            <person name="Brandl J."/>
            <person name="Frisvad J.C."/>
            <person name="Nielsen K.F."/>
            <person name="Lyhne E.K."/>
            <person name="Kogle M.E."/>
            <person name="Kuo A."/>
            <person name="Riley R."/>
            <person name="Clum A."/>
            <person name="Nolan M."/>
            <person name="Lipzen A."/>
            <person name="Salamov A."/>
            <person name="Henrissat B."/>
            <person name="Wiebenga A."/>
            <person name="De vries R.P."/>
            <person name="Grigoriev I.V."/>
            <person name="Mortensen U.H."/>
            <person name="Andersen M.R."/>
            <person name="Baker S.E."/>
        </authorList>
    </citation>
    <scope>NUCLEOTIDE SEQUENCE [LARGE SCALE GENOMIC DNA]</scope>
    <source>
        <strain evidence="1 2">CBS 121593</strain>
    </source>
</reference>
<sequence length="123" mass="13575">MPRGESRVQKASVVGRRAAKLRPAAIGFKQQPWRRELRRRRPSRPPFAMEVRRALASLSQTSLSQNGLVHRTKTGDCACSPATAVSAWLLPPIFVAQPLAWPGSHLATAHPRSSRSHLRHTSG</sequence>
<name>A0A395HCG4_9EURO</name>
<keyword evidence="2" id="KW-1185">Reference proteome</keyword>
<dbReference type="GeneID" id="37219114"/>
<evidence type="ECO:0000313" key="1">
    <source>
        <dbReference type="EMBL" id="RAL04648.1"/>
    </source>
</evidence>
<dbReference type="VEuPathDB" id="FungiDB:BO80DRAFT_205868"/>
<organism evidence="1 2">
    <name type="scientific">Aspergillus ibericus CBS 121593</name>
    <dbReference type="NCBI Taxonomy" id="1448316"/>
    <lineage>
        <taxon>Eukaryota</taxon>
        <taxon>Fungi</taxon>
        <taxon>Dikarya</taxon>
        <taxon>Ascomycota</taxon>
        <taxon>Pezizomycotina</taxon>
        <taxon>Eurotiomycetes</taxon>
        <taxon>Eurotiomycetidae</taxon>
        <taxon>Eurotiales</taxon>
        <taxon>Aspergillaceae</taxon>
        <taxon>Aspergillus</taxon>
        <taxon>Aspergillus subgen. Circumdati</taxon>
    </lineage>
</organism>
<proteinExistence type="predicted"/>
<evidence type="ECO:0000313" key="2">
    <source>
        <dbReference type="Proteomes" id="UP000249402"/>
    </source>
</evidence>
<accession>A0A395HCG4</accession>
<gene>
    <name evidence="1" type="ORF">BO80DRAFT_205868</name>
</gene>
<dbReference type="AlphaFoldDB" id="A0A395HCG4"/>
<dbReference type="Proteomes" id="UP000249402">
    <property type="component" value="Unassembled WGS sequence"/>
</dbReference>